<dbReference type="Pfam" id="PF00650">
    <property type="entry name" value="CRAL_TRIO"/>
    <property type="match status" value="1"/>
</dbReference>
<dbReference type="PROSITE" id="PS50191">
    <property type="entry name" value="CRAL_TRIO"/>
    <property type="match status" value="1"/>
</dbReference>
<evidence type="ECO:0000256" key="1">
    <source>
        <dbReference type="SAM" id="MobiDB-lite"/>
    </source>
</evidence>
<comment type="caution">
    <text evidence="3">The sequence shown here is derived from an EMBL/GenBank/DDBJ whole genome shotgun (WGS) entry which is preliminary data.</text>
</comment>
<feature type="region of interest" description="Disordered" evidence="1">
    <location>
        <begin position="323"/>
        <end position="342"/>
    </location>
</feature>
<accession>A0A9N9ASY3</accession>
<dbReference type="PANTHER" id="PTHR46590">
    <property type="entry name" value="PHOSPHATIDYLINOSITOL TRANSFER PROTEIN CSR1-RELATED"/>
    <property type="match status" value="1"/>
</dbReference>
<dbReference type="InterPro" id="IPR001251">
    <property type="entry name" value="CRAL-TRIO_dom"/>
</dbReference>
<feature type="region of interest" description="Disordered" evidence="1">
    <location>
        <begin position="377"/>
        <end position="401"/>
    </location>
</feature>
<organism evidence="3 4">
    <name type="scientific">Ambispora leptoticha</name>
    <dbReference type="NCBI Taxonomy" id="144679"/>
    <lineage>
        <taxon>Eukaryota</taxon>
        <taxon>Fungi</taxon>
        <taxon>Fungi incertae sedis</taxon>
        <taxon>Mucoromycota</taxon>
        <taxon>Glomeromycotina</taxon>
        <taxon>Glomeromycetes</taxon>
        <taxon>Archaeosporales</taxon>
        <taxon>Ambisporaceae</taxon>
        <taxon>Ambispora</taxon>
    </lineage>
</organism>
<dbReference type="InterPro" id="IPR036865">
    <property type="entry name" value="CRAL-TRIO_dom_sf"/>
</dbReference>
<dbReference type="SUPFAM" id="SSF46938">
    <property type="entry name" value="CRAL/TRIO N-terminal domain"/>
    <property type="match status" value="1"/>
</dbReference>
<dbReference type="InterPro" id="IPR052432">
    <property type="entry name" value="PITP/CRAL-TRIO"/>
</dbReference>
<dbReference type="InterPro" id="IPR036273">
    <property type="entry name" value="CRAL/TRIO_N_dom_sf"/>
</dbReference>
<dbReference type="CDD" id="cd00170">
    <property type="entry name" value="SEC14"/>
    <property type="match status" value="1"/>
</dbReference>
<feature type="compositionally biased region" description="Low complexity" evidence="1">
    <location>
        <begin position="377"/>
        <end position="396"/>
    </location>
</feature>
<protein>
    <submittedName>
        <fullName evidence="3">14280_t:CDS:1</fullName>
    </submittedName>
</protein>
<evidence type="ECO:0000259" key="2">
    <source>
        <dbReference type="PROSITE" id="PS50191"/>
    </source>
</evidence>
<dbReference type="SMART" id="SM00516">
    <property type="entry name" value="SEC14"/>
    <property type="match status" value="1"/>
</dbReference>
<name>A0A9N9ASY3_9GLOM</name>
<dbReference type="AlphaFoldDB" id="A0A9N9ASY3"/>
<keyword evidence="4" id="KW-1185">Reference proteome</keyword>
<dbReference type="Proteomes" id="UP000789508">
    <property type="component" value="Unassembled WGS sequence"/>
</dbReference>
<evidence type="ECO:0000313" key="4">
    <source>
        <dbReference type="Proteomes" id="UP000789508"/>
    </source>
</evidence>
<proteinExistence type="predicted"/>
<evidence type="ECO:0000313" key="3">
    <source>
        <dbReference type="EMBL" id="CAG8540554.1"/>
    </source>
</evidence>
<gene>
    <name evidence="3" type="ORF">ALEPTO_LOCUS5388</name>
</gene>
<dbReference type="PANTHER" id="PTHR46590:SF4">
    <property type="entry name" value="CRAL-TRIO DOMAIN-CONTAINING PROTEIN"/>
    <property type="match status" value="1"/>
</dbReference>
<dbReference type="SUPFAM" id="SSF52087">
    <property type="entry name" value="CRAL/TRIO domain"/>
    <property type="match status" value="1"/>
</dbReference>
<dbReference type="Gene3D" id="3.40.525.10">
    <property type="entry name" value="CRAL-TRIO lipid binding domain"/>
    <property type="match status" value="1"/>
</dbReference>
<sequence length="536" mass="61761">MTHLLEANFKKMCALYKQHESTVEDLHRALVTEHVMDFQKEFDLDFIQVERVRQYCEDKATLFRFLRRSSFDFDSALTSLVANIRWRIENNIDSFMLTDVHPYYLRNGLFFLHDKTDRFGRPYAVVNLREFTKPSQSAQNTDEEEYDSSFPPTVEESKRYIMFCAEVARKLMWDMTKQAKEFPVLQYSVLLDLKGAGVSSLDIELGHFMMDLARYHYPSSIAVTYVLNYGWMYSGVWQIVKRILPEESLGRIIFLSKQQEIFQYIDRENVLMEHGGDDEFEYDLDTCHTFQKYARPQPILKMPAPFSRAPSVESLHEMFYSAPSTPYQSRPGTPRFNSRTASFVSRSASPPLSASHIHPTSPILSALKFTSIIEDNTSSSSYSTSDDQSSQDSSPNDIDDQDIDNLIQDHLQVTGHENINNKEIDNNGNIKDDRKIVPWSSSSPYHNLLRLRQTFKHYFAKMLRKFLKRRASKAVYWLVIMVVLRGGLINEVLKLITQQTIMQLGWHASTTTMLTTAALSTALNGRSSVGNRALAG</sequence>
<reference evidence="3" key="1">
    <citation type="submission" date="2021-06" db="EMBL/GenBank/DDBJ databases">
        <authorList>
            <person name="Kallberg Y."/>
            <person name="Tangrot J."/>
            <person name="Rosling A."/>
        </authorList>
    </citation>
    <scope>NUCLEOTIDE SEQUENCE</scope>
    <source>
        <strain evidence="3">FL130A</strain>
    </source>
</reference>
<dbReference type="OrthoDB" id="75724at2759"/>
<dbReference type="EMBL" id="CAJVPS010001502">
    <property type="protein sequence ID" value="CAG8540554.1"/>
    <property type="molecule type" value="Genomic_DNA"/>
</dbReference>
<feature type="domain" description="CRAL-TRIO" evidence="2">
    <location>
        <begin position="97"/>
        <end position="282"/>
    </location>
</feature>